<keyword evidence="2" id="KW-1133">Transmembrane helix</keyword>
<feature type="transmembrane region" description="Helical" evidence="2">
    <location>
        <begin position="146"/>
        <end position="166"/>
    </location>
</feature>
<name>A0A9W6Z4D3_9STRA</name>
<evidence type="ECO:0000313" key="4">
    <source>
        <dbReference type="Proteomes" id="UP001162640"/>
    </source>
</evidence>
<keyword evidence="2" id="KW-0472">Membrane</keyword>
<feature type="transmembrane region" description="Helical" evidence="2">
    <location>
        <begin position="222"/>
        <end position="240"/>
    </location>
</feature>
<evidence type="ECO:0000256" key="2">
    <source>
        <dbReference type="SAM" id="Phobius"/>
    </source>
</evidence>
<feature type="transmembrane region" description="Helical" evidence="2">
    <location>
        <begin position="16"/>
        <end position="38"/>
    </location>
</feature>
<protein>
    <submittedName>
        <fullName evidence="3">Uncharacterized protein</fullName>
    </submittedName>
</protein>
<accession>A0A9W6Z4D3</accession>
<gene>
    <name evidence="3" type="ORF">TL16_g00187</name>
</gene>
<proteinExistence type="predicted"/>
<sequence length="296" mass="33872">MSRLFDRQLTIPDHEFFYSTIGYGTALSSFYVILTFYVQNPLLRSNTEIEQVRRAMRVLRVSTILSILLTLPLFYLNSVVEPPTASPMTSFVKEEDDEAKGGSFGGLGNSNAAGNGRMSWNFSVCRPIFAVLCFTASLVADNHRFFRVVAVLMLFSQICCDTIAAFDIAKASRLLDTKCNNSFDPETWDDSDLMECLASRDDQWWGVSQLAWMLRRDMVCTSLETLSLFLVCFVGVALGFRKNRYSYHDIHPRFNNSQKLWNELNKRNITTKNFKEKVKANERPGEGEEKQRLKLK</sequence>
<comment type="caution">
    <text evidence="3">The sequence shown here is derived from an EMBL/GenBank/DDBJ whole genome shotgun (WGS) entry which is preliminary data.</text>
</comment>
<organism evidence="3 4">
    <name type="scientific">Triparma laevis f. inornata</name>
    <dbReference type="NCBI Taxonomy" id="1714386"/>
    <lineage>
        <taxon>Eukaryota</taxon>
        <taxon>Sar</taxon>
        <taxon>Stramenopiles</taxon>
        <taxon>Ochrophyta</taxon>
        <taxon>Bolidophyceae</taxon>
        <taxon>Parmales</taxon>
        <taxon>Triparmaceae</taxon>
        <taxon>Triparma</taxon>
    </lineage>
</organism>
<feature type="transmembrane region" description="Helical" evidence="2">
    <location>
        <begin position="120"/>
        <end position="139"/>
    </location>
</feature>
<evidence type="ECO:0000313" key="3">
    <source>
        <dbReference type="EMBL" id="GMH47967.1"/>
    </source>
</evidence>
<dbReference type="Proteomes" id="UP001162640">
    <property type="component" value="Unassembled WGS sequence"/>
</dbReference>
<feature type="transmembrane region" description="Helical" evidence="2">
    <location>
        <begin position="58"/>
        <end position="76"/>
    </location>
</feature>
<reference evidence="4" key="1">
    <citation type="journal article" date="2023" name="Commun. Biol.">
        <title>Genome analysis of Parmales, the sister group of diatoms, reveals the evolutionary specialization of diatoms from phago-mixotrophs to photoautotrophs.</title>
        <authorList>
            <person name="Ban H."/>
            <person name="Sato S."/>
            <person name="Yoshikawa S."/>
            <person name="Yamada K."/>
            <person name="Nakamura Y."/>
            <person name="Ichinomiya M."/>
            <person name="Sato N."/>
            <person name="Blanc-Mathieu R."/>
            <person name="Endo H."/>
            <person name="Kuwata A."/>
            <person name="Ogata H."/>
        </authorList>
    </citation>
    <scope>NUCLEOTIDE SEQUENCE [LARGE SCALE GENOMIC DNA]</scope>
</reference>
<dbReference type="AlphaFoldDB" id="A0A9W6Z4D3"/>
<keyword evidence="2" id="KW-0812">Transmembrane</keyword>
<evidence type="ECO:0000256" key="1">
    <source>
        <dbReference type="SAM" id="MobiDB-lite"/>
    </source>
</evidence>
<feature type="region of interest" description="Disordered" evidence="1">
    <location>
        <begin position="276"/>
        <end position="296"/>
    </location>
</feature>
<dbReference type="EMBL" id="BLQM01000003">
    <property type="protein sequence ID" value="GMH47967.1"/>
    <property type="molecule type" value="Genomic_DNA"/>
</dbReference>